<name>A0A4Z1ELK4_9HELO</name>
<dbReference type="AlphaFoldDB" id="A0A4Z1ELK4"/>
<dbReference type="EMBL" id="PQXH01000089">
    <property type="protein sequence ID" value="TGO12410.1"/>
    <property type="molecule type" value="Genomic_DNA"/>
</dbReference>
<dbReference type="OrthoDB" id="4851849at2759"/>
<accession>A0A4Z1ELK4</accession>
<sequence length="147" mass="17405">MTFEEAINTFSMVPRHKQPPLRNSGMHSKGLQKMRLEFKFLQWFLSLSPSRPQASVWSLKQFVAIDDPAEFPPNETLKVDYGFMNCQTFEETCIPLEIYKRLLREADPVELHEDCLAGRLFEFAEAYHHMDEGHRMLMRNPYPLRRK</sequence>
<reference evidence="1 2" key="1">
    <citation type="submission" date="2017-12" db="EMBL/GenBank/DDBJ databases">
        <title>Comparative genomics of Botrytis spp.</title>
        <authorList>
            <person name="Valero-Jimenez C.A."/>
            <person name="Tapia P."/>
            <person name="Veloso J."/>
            <person name="Silva-Moreno E."/>
            <person name="Staats M."/>
            <person name="Valdes J.H."/>
            <person name="Van Kan J.A.L."/>
        </authorList>
    </citation>
    <scope>NUCLEOTIDE SEQUENCE [LARGE SCALE GENOMIC DNA]</scope>
    <source>
        <strain evidence="1 2">Bt9001</strain>
    </source>
</reference>
<keyword evidence="2" id="KW-1185">Reference proteome</keyword>
<evidence type="ECO:0000313" key="2">
    <source>
        <dbReference type="Proteomes" id="UP000297777"/>
    </source>
</evidence>
<dbReference type="Proteomes" id="UP000297777">
    <property type="component" value="Unassembled WGS sequence"/>
</dbReference>
<gene>
    <name evidence="1" type="ORF">BTUL_0089g00470</name>
</gene>
<comment type="caution">
    <text evidence="1">The sequence shown here is derived from an EMBL/GenBank/DDBJ whole genome shotgun (WGS) entry which is preliminary data.</text>
</comment>
<evidence type="ECO:0000313" key="1">
    <source>
        <dbReference type="EMBL" id="TGO12410.1"/>
    </source>
</evidence>
<protein>
    <submittedName>
        <fullName evidence="1">Uncharacterized protein</fullName>
    </submittedName>
</protein>
<organism evidence="1 2">
    <name type="scientific">Botrytis tulipae</name>
    <dbReference type="NCBI Taxonomy" id="87230"/>
    <lineage>
        <taxon>Eukaryota</taxon>
        <taxon>Fungi</taxon>
        <taxon>Dikarya</taxon>
        <taxon>Ascomycota</taxon>
        <taxon>Pezizomycotina</taxon>
        <taxon>Leotiomycetes</taxon>
        <taxon>Helotiales</taxon>
        <taxon>Sclerotiniaceae</taxon>
        <taxon>Botrytis</taxon>
    </lineage>
</organism>
<proteinExistence type="predicted"/>